<dbReference type="CDD" id="cd00118">
    <property type="entry name" value="LysM"/>
    <property type="match status" value="2"/>
</dbReference>
<sequence length="442" mass="49395">MRLFRLSLLLCLAILAGCAGTSRQDGRYVAQDTSRTIDLTVAPTDVWERIRRGYAIPNLDTPLVDKWTAYYASHPEAMQRMATRAGKYLYYIVDEINRRGLPTELALLPFVESAYNPIAYSSARASGLWQFIPSTGTQFKLKQDWWHDQRRDPIASTNAALDYLEYLFEFQGDWYLALASYNWGEGSVKRAIARNLAAGKPTDYVSLSMPDETRNYVPKLQAIKNIVADPEKYAVLLPVVDNEPYFVSVKKSVDIDFHVAAELAEMPIEDFKALNPSFNQPIISAMEDHSVILPRDKVDIFNTNLAEYKGELSSWKIYEASQGETFSSIASKFGVSEARLREANRIPSNMRSASNQSLMIPAPAGQGIQLAPPTPTSAPKLAGKVDPNTRVRTHVVRKGETLQSIARQYGTTPSTIRSLNNMKNDTVRSGMKLRIPGTGNRS</sequence>
<dbReference type="InterPro" id="IPR000189">
    <property type="entry name" value="Transglyc_AS"/>
</dbReference>
<comment type="caution">
    <text evidence="4">The sequence shown here is derived from an EMBL/GenBank/DDBJ whole genome shotgun (WGS) entry which is preliminary data.</text>
</comment>
<dbReference type="PROSITE" id="PS00922">
    <property type="entry name" value="TRANSGLYCOSYLASE"/>
    <property type="match status" value="1"/>
</dbReference>
<dbReference type="SUPFAM" id="SSF53955">
    <property type="entry name" value="Lysozyme-like"/>
    <property type="match status" value="1"/>
</dbReference>
<dbReference type="AlphaFoldDB" id="A0A6B2R2X0"/>
<name>A0A6B2R2X0_9BURK</name>
<evidence type="ECO:0000313" key="4">
    <source>
        <dbReference type="EMBL" id="NDY84418.1"/>
    </source>
</evidence>
<comment type="similarity">
    <text evidence="1">Belongs to the transglycosylase Slt family.</text>
</comment>
<gene>
    <name evidence="4" type="ORF">G3I67_14385</name>
</gene>
<dbReference type="InterPro" id="IPR008258">
    <property type="entry name" value="Transglycosylase_SLT_dom_1"/>
</dbReference>
<accession>A0A6B2R2X0</accession>
<dbReference type="SUPFAM" id="SSF54106">
    <property type="entry name" value="LysM domain"/>
    <property type="match status" value="2"/>
</dbReference>
<dbReference type="Pfam" id="PF01464">
    <property type="entry name" value="SLT"/>
    <property type="match status" value="1"/>
</dbReference>
<evidence type="ECO:0000256" key="2">
    <source>
        <dbReference type="SAM" id="SignalP"/>
    </source>
</evidence>
<dbReference type="Gene3D" id="3.10.350.10">
    <property type="entry name" value="LysM domain"/>
    <property type="match status" value="2"/>
</dbReference>
<dbReference type="InterPro" id="IPR036779">
    <property type="entry name" value="LysM_dom_sf"/>
</dbReference>
<dbReference type="InterPro" id="IPR023346">
    <property type="entry name" value="Lysozyme-like_dom_sf"/>
</dbReference>
<protein>
    <submittedName>
        <fullName evidence="4">LysM peptidoglycan-binding domain-containing protein</fullName>
    </submittedName>
</protein>
<dbReference type="InterPro" id="IPR018392">
    <property type="entry name" value="LysM"/>
</dbReference>
<reference evidence="4" key="1">
    <citation type="submission" date="2020-02" db="EMBL/GenBank/DDBJ databases">
        <authorList>
            <person name="Chen W.-M."/>
        </authorList>
    </citation>
    <scope>NUCLEOTIDE SEQUENCE</scope>
    <source>
        <strain evidence="4">NBD-18</strain>
    </source>
</reference>
<dbReference type="PANTHER" id="PTHR33734">
    <property type="entry name" value="LYSM DOMAIN-CONTAINING GPI-ANCHORED PROTEIN 2"/>
    <property type="match status" value="1"/>
</dbReference>
<dbReference type="GO" id="GO:0000270">
    <property type="term" value="P:peptidoglycan metabolic process"/>
    <property type="evidence" value="ECO:0007669"/>
    <property type="project" value="InterPro"/>
</dbReference>
<feature type="domain" description="LysM" evidence="3">
    <location>
        <begin position="392"/>
        <end position="435"/>
    </location>
</feature>
<dbReference type="PROSITE" id="PS51257">
    <property type="entry name" value="PROKAR_LIPOPROTEIN"/>
    <property type="match status" value="1"/>
</dbReference>
<proteinExistence type="inferred from homology"/>
<feature type="domain" description="LysM" evidence="3">
    <location>
        <begin position="316"/>
        <end position="360"/>
    </location>
</feature>
<keyword evidence="2" id="KW-0732">Signal</keyword>
<dbReference type="SMART" id="SM00257">
    <property type="entry name" value="LysM"/>
    <property type="match status" value="2"/>
</dbReference>
<feature type="signal peptide" evidence="2">
    <location>
        <begin position="1"/>
        <end position="21"/>
    </location>
</feature>
<dbReference type="EMBL" id="JAAGRN010000012">
    <property type="protein sequence ID" value="NDY84418.1"/>
    <property type="molecule type" value="Genomic_DNA"/>
</dbReference>
<dbReference type="GO" id="GO:0016020">
    <property type="term" value="C:membrane"/>
    <property type="evidence" value="ECO:0007669"/>
    <property type="project" value="InterPro"/>
</dbReference>
<dbReference type="GO" id="GO:0008933">
    <property type="term" value="F:peptidoglycan lytic transglycosylase activity"/>
    <property type="evidence" value="ECO:0007669"/>
    <property type="project" value="InterPro"/>
</dbReference>
<organism evidence="4">
    <name type="scientific">Sheuella amnicola</name>
    <dbReference type="NCBI Taxonomy" id="2707330"/>
    <lineage>
        <taxon>Bacteria</taxon>
        <taxon>Pseudomonadati</taxon>
        <taxon>Pseudomonadota</taxon>
        <taxon>Betaproteobacteria</taxon>
        <taxon>Burkholderiales</taxon>
        <taxon>Alcaligenaceae</taxon>
        <taxon>Sheuella</taxon>
    </lineage>
</organism>
<dbReference type="Gene3D" id="1.10.530.10">
    <property type="match status" value="1"/>
</dbReference>
<evidence type="ECO:0000256" key="1">
    <source>
        <dbReference type="ARBA" id="ARBA00007734"/>
    </source>
</evidence>
<evidence type="ECO:0000259" key="3">
    <source>
        <dbReference type="PROSITE" id="PS51782"/>
    </source>
</evidence>
<feature type="chain" id="PRO_5025575179" evidence="2">
    <location>
        <begin position="22"/>
        <end position="442"/>
    </location>
</feature>
<dbReference type="Pfam" id="PF01476">
    <property type="entry name" value="LysM"/>
    <property type="match status" value="2"/>
</dbReference>
<dbReference type="PROSITE" id="PS51782">
    <property type="entry name" value="LYSM"/>
    <property type="match status" value="2"/>
</dbReference>
<dbReference type="PANTHER" id="PTHR33734:SF22">
    <property type="entry name" value="MEMBRANE-BOUND LYTIC MUREIN TRANSGLYCOSYLASE D"/>
    <property type="match status" value="1"/>
</dbReference>
<dbReference type="CDD" id="cd16894">
    <property type="entry name" value="MltD-like"/>
    <property type="match status" value="1"/>
</dbReference>
<dbReference type="RefSeq" id="WP_163656235.1">
    <property type="nucleotide sequence ID" value="NZ_JAAGRN010000012.1"/>
</dbReference>